<organism evidence="12 13">
    <name type="scientific">Marispirochaeta aestuarii</name>
    <dbReference type="NCBI Taxonomy" id="1963862"/>
    <lineage>
        <taxon>Bacteria</taxon>
        <taxon>Pseudomonadati</taxon>
        <taxon>Spirochaetota</taxon>
        <taxon>Spirochaetia</taxon>
        <taxon>Spirochaetales</taxon>
        <taxon>Spirochaetaceae</taxon>
        <taxon>Marispirochaeta</taxon>
    </lineage>
</organism>
<gene>
    <name evidence="12" type="ORF">B4O97_07325</name>
</gene>
<feature type="repeat" description="Lumazine-binding" evidence="10">
    <location>
        <begin position="97"/>
        <end position="193"/>
    </location>
</feature>
<reference evidence="12 13" key="1">
    <citation type="submission" date="2017-03" db="EMBL/GenBank/DDBJ databases">
        <title>Draft Genome sequence of Marispirochaeta sp. strain JC444.</title>
        <authorList>
            <person name="Shivani Y."/>
            <person name="Subhash Y."/>
            <person name="Sasikala C."/>
            <person name="Ramana C."/>
        </authorList>
    </citation>
    <scope>NUCLEOTIDE SEQUENCE [LARGE SCALE GENOMIC DNA]</scope>
    <source>
        <strain evidence="12 13">JC444</strain>
    </source>
</reference>
<dbReference type="Proteomes" id="UP000192343">
    <property type="component" value="Unassembled WGS sequence"/>
</dbReference>
<keyword evidence="7" id="KW-0808">Transferase</keyword>
<dbReference type="PANTHER" id="PTHR21098">
    <property type="entry name" value="RIBOFLAVIN SYNTHASE ALPHA CHAIN"/>
    <property type="match status" value="1"/>
</dbReference>
<evidence type="ECO:0000256" key="8">
    <source>
        <dbReference type="ARBA" id="ARBA00022737"/>
    </source>
</evidence>
<dbReference type="RefSeq" id="WP_083049637.1">
    <property type="nucleotide sequence ID" value="NZ_MWQY01000007.1"/>
</dbReference>
<dbReference type="InterPro" id="IPR017938">
    <property type="entry name" value="Riboflavin_synthase-like_b-brl"/>
</dbReference>
<sequence>MFTGLVEEIGTIRSLRRQGEYQHMEIACAKVLEGSAVGDSISLDGVCQTVTAIRDGAFCVEALAATLKKTTLGHFRQGRRVNLERAMSLGDRLGGHLVQGHIDAVGRIAELRIEDKNVFLSVKLPDELLPLCVAEGSIALDGVSLTIAGISGSRVRVNVIPLTWRETVLSERKTGDGINIEVDIIGRYVARMLEFSGDGTKTGAGLSRARLESLGYV</sequence>
<evidence type="ECO:0000256" key="2">
    <source>
        <dbReference type="ARBA" id="ARBA00002803"/>
    </source>
</evidence>
<dbReference type="Gene3D" id="2.40.30.20">
    <property type="match status" value="2"/>
</dbReference>
<feature type="repeat" description="Lumazine-binding" evidence="10">
    <location>
        <begin position="1"/>
        <end position="96"/>
    </location>
</feature>
<keyword evidence="13" id="KW-1185">Reference proteome</keyword>
<dbReference type="SUPFAM" id="SSF63380">
    <property type="entry name" value="Riboflavin synthase domain-like"/>
    <property type="match status" value="2"/>
</dbReference>
<dbReference type="GO" id="GO:0004746">
    <property type="term" value="F:riboflavin synthase activity"/>
    <property type="evidence" value="ECO:0007669"/>
    <property type="project" value="UniProtKB-UniRule"/>
</dbReference>
<keyword evidence="8" id="KW-0677">Repeat</keyword>
<name>A0A1Y1RZ70_9SPIO</name>
<evidence type="ECO:0000256" key="9">
    <source>
        <dbReference type="NCBIfam" id="TIGR00187"/>
    </source>
</evidence>
<dbReference type="CDD" id="cd00402">
    <property type="entry name" value="Riboflavin_synthase_like"/>
    <property type="match status" value="1"/>
</dbReference>
<dbReference type="PROSITE" id="PS51177">
    <property type="entry name" value="LUMAZINE_BIND"/>
    <property type="match status" value="2"/>
</dbReference>
<evidence type="ECO:0000256" key="10">
    <source>
        <dbReference type="PROSITE-ProRule" id="PRU00524"/>
    </source>
</evidence>
<comment type="pathway">
    <text evidence="3">Cofactor biosynthesis; riboflavin biosynthesis; riboflavin from 2-hydroxy-3-oxobutyl phosphate and 5-amino-6-(D-ribitylamino)uracil: step 2/2.</text>
</comment>
<evidence type="ECO:0000256" key="7">
    <source>
        <dbReference type="ARBA" id="ARBA00022679"/>
    </source>
</evidence>
<dbReference type="FunFam" id="2.40.30.20:FF:000003">
    <property type="entry name" value="Riboflavin synthase, alpha subunit"/>
    <property type="match status" value="1"/>
</dbReference>
<proteinExistence type="predicted"/>
<comment type="caution">
    <text evidence="12">The sequence shown here is derived from an EMBL/GenBank/DDBJ whole genome shotgun (WGS) entry which is preliminary data.</text>
</comment>
<evidence type="ECO:0000259" key="11">
    <source>
        <dbReference type="PROSITE" id="PS51177"/>
    </source>
</evidence>
<dbReference type="PIRSF" id="PIRSF000498">
    <property type="entry name" value="Riboflavin_syn_A"/>
    <property type="match status" value="1"/>
</dbReference>
<dbReference type="PANTHER" id="PTHR21098:SF0">
    <property type="entry name" value="RIBOFLAVIN SYNTHASE"/>
    <property type="match status" value="1"/>
</dbReference>
<dbReference type="InterPro" id="IPR026017">
    <property type="entry name" value="Lumazine-bd_dom"/>
</dbReference>
<evidence type="ECO:0000313" key="12">
    <source>
        <dbReference type="EMBL" id="ORC35873.1"/>
    </source>
</evidence>
<comment type="function">
    <text evidence="2">Catalyzes the dismutation of two molecules of 6,7-dimethyl-8-ribityllumazine, resulting in the formation of riboflavin and 5-amino-6-(D-ribitylamino)uracil.</text>
</comment>
<accession>A0A1Y1RZ70</accession>
<dbReference type="GO" id="GO:0009231">
    <property type="term" value="P:riboflavin biosynthetic process"/>
    <property type="evidence" value="ECO:0007669"/>
    <property type="project" value="UniProtKB-KW"/>
</dbReference>
<dbReference type="STRING" id="1963862.B4O97_07325"/>
<feature type="domain" description="Lumazine-binding" evidence="11">
    <location>
        <begin position="1"/>
        <end position="96"/>
    </location>
</feature>
<evidence type="ECO:0000256" key="1">
    <source>
        <dbReference type="ARBA" id="ARBA00000968"/>
    </source>
</evidence>
<evidence type="ECO:0000256" key="5">
    <source>
        <dbReference type="ARBA" id="ARBA00013950"/>
    </source>
</evidence>
<dbReference type="EMBL" id="MWQY01000007">
    <property type="protein sequence ID" value="ORC35873.1"/>
    <property type="molecule type" value="Genomic_DNA"/>
</dbReference>
<dbReference type="InterPro" id="IPR001783">
    <property type="entry name" value="Lumazine-bd"/>
</dbReference>
<dbReference type="InterPro" id="IPR023366">
    <property type="entry name" value="ATP_synth_asu-like_sf"/>
</dbReference>
<evidence type="ECO:0000313" key="13">
    <source>
        <dbReference type="Proteomes" id="UP000192343"/>
    </source>
</evidence>
<evidence type="ECO:0000256" key="3">
    <source>
        <dbReference type="ARBA" id="ARBA00004887"/>
    </source>
</evidence>
<feature type="domain" description="Lumazine-binding" evidence="11">
    <location>
        <begin position="97"/>
        <end position="193"/>
    </location>
</feature>
<dbReference type="EC" id="2.5.1.9" evidence="4 9"/>
<protein>
    <recommendedName>
        <fullName evidence="5 9">Riboflavin synthase</fullName>
        <ecNumber evidence="4 9">2.5.1.9</ecNumber>
    </recommendedName>
</protein>
<dbReference type="NCBIfam" id="TIGR00187">
    <property type="entry name" value="ribE"/>
    <property type="match status" value="1"/>
</dbReference>
<dbReference type="NCBIfam" id="NF006767">
    <property type="entry name" value="PRK09289.1"/>
    <property type="match status" value="1"/>
</dbReference>
<evidence type="ECO:0000256" key="6">
    <source>
        <dbReference type="ARBA" id="ARBA00022619"/>
    </source>
</evidence>
<keyword evidence="6" id="KW-0686">Riboflavin biosynthesis</keyword>
<evidence type="ECO:0000256" key="4">
    <source>
        <dbReference type="ARBA" id="ARBA00012827"/>
    </source>
</evidence>
<comment type="catalytic activity">
    <reaction evidence="1">
        <text>2 6,7-dimethyl-8-(1-D-ribityl)lumazine + H(+) = 5-amino-6-(D-ribitylamino)uracil + riboflavin</text>
        <dbReference type="Rhea" id="RHEA:20772"/>
        <dbReference type="ChEBI" id="CHEBI:15378"/>
        <dbReference type="ChEBI" id="CHEBI:15934"/>
        <dbReference type="ChEBI" id="CHEBI:57986"/>
        <dbReference type="ChEBI" id="CHEBI:58201"/>
        <dbReference type="EC" id="2.5.1.9"/>
    </reaction>
</comment>
<dbReference type="OrthoDB" id="9788537at2"/>
<dbReference type="AlphaFoldDB" id="A0A1Y1RZ70"/>
<dbReference type="Pfam" id="PF00677">
    <property type="entry name" value="Lum_binding"/>
    <property type="match status" value="2"/>
</dbReference>